<proteinExistence type="predicted"/>
<accession>A0A2P4YW18</accession>
<evidence type="ECO:0000313" key="1">
    <source>
        <dbReference type="EMBL" id="POM81998.1"/>
    </source>
</evidence>
<dbReference type="Proteomes" id="UP000236928">
    <property type="component" value="Unassembled WGS sequence"/>
</dbReference>
<evidence type="ECO:0000313" key="2">
    <source>
        <dbReference type="Proteomes" id="UP000236928"/>
    </source>
</evidence>
<gene>
    <name evidence="1" type="ORF">CmeUKMEL1_00195</name>
</gene>
<dbReference type="EMBL" id="JIBK01000002">
    <property type="protein sequence ID" value="POM81998.1"/>
    <property type="molecule type" value="Genomic_DNA"/>
</dbReference>
<reference evidence="1 2" key="1">
    <citation type="submission" date="2014-04" db="EMBL/GenBank/DDBJ databases">
        <title>Comparative Genomics of Cryptosporidium Species.</title>
        <authorList>
            <person name="Silva J.C."/>
            <person name="Su Q."/>
            <person name="Chalmers R."/>
            <person name="Chibucos M.C."/>
            <person name="Elwin K."/>
            <person name="Godinez A."/>
            <person name="Guo F."/>
            <person name="Huynh K."/>
            <person name="Orvis J."/>
            <person name="Ott S."/>
            <person name="Sadzewicz L."/>
            <person name="Sengamalay N."/>
            <person name="Shetty A."/>
            <person name="Sun M."/>
            <person name="Tallon L."/>
            <person name="Xiao L."/>
            <person name="Zhang H."/>
            <person name="Fraser C.M."/>
            <person name="Zhu G."/>
            <person name="Kissinger J."/>
            <person name="Widmer G."/>
        </authorList>
    </citation>
    <scope>NUCLEOTIDE SEQUENCE [LARGE SCALE GENOMIC DNA]</scope>
    <source>
        <strain evidence="1 2">UKMEL1</strain>
    </source>
</reference>
<organism evidence="1 2">
    <name type="scientific">Cryptosporidium meleagridis</name>
    <dbReference type="NCBI Taxonomy" id="93969"/>
    <lineage>
        <taxon>Eukaryota</taxon>
        <taxon>Sar</taxon>
        <taxon>Alveolata</taxon>
        <taxon>Apicomplexa</taxon>
        <taxon>Conoidasida</taxon>
        <taxon>Coccidia</taxon>
        <taxon>Eucoccidiorida</taxon>
        <taxon>Eimeriorina</taxon>
        <taxon>Cryptosporidiidae</taxon>
        <taxon>Cryptosporidium</taxon>
    </lineage>
</organism>
<protein>
    <recommendedName>
        <fullName evidence="3">RING-type domain-containing protein</fullName>
    </recommendedName>
</protein>
<evidence type="ECO:0008006" key="3">
    <source>
        <dbReference type="Google" id="ProtNLM"/>
    </source>
</evidence>
<comment type="caution">
    <text evidence="1">The sequence shown here is derived from an EMBL/GenBank/DDBJ whole genome shotgun (WGS) entry which is preliminary data.</text>
</comment>
<dbReference type="OrthoDB" id="344310at2759"/>
<sequence length="496" mass="56766">MNYYIPKTPKYPSYPRNGLFSGLNNLKGTQFSQSFTTNNNFKQYNSDYLLNYKATKNNINTNIAQDSVADRFEVDGLHNNSIGGNTISTVYSLIPEWINENYSMTQNKKPEYDQNLINTCNKCIYVGENHYDGNIVSNLEEECELVRNGFTKSINTVGSIHGNISTINNNNNNNNNNNGGNKRPRHFFCFSCNQFKPRSTKARFKVCKHVSCYHCLRKALHVEYWAAKNDIWDKCRAECPFCHISLDWTKMKPYIVLSLEAKQFPLMSLCDAEERQGEAFQVIQSFFPRGVPSHIIYGNKIDFSVKPKVTQFLFGNYLELLNGLDSYDKFFQPERVGKFYLDSPDRTLELENSNLTDLDKNDGFKPIKDCNTSKSLLNNSGNISYSNNGSSIISKLEVHSQANKDPNYYSYAISYTSASTTAPSCNTRAICANIDTSVSSTLESEEEVTTEYEVETEYEEGKRDYETNQDVSWAQTYNIYPDIFVSWRRSLLNPPV</sequence>
<dbReference type="AlphaFoldDB" id="A0A2P4YW18"/>
<name>A0A2P4YW18_9CRYT</name>
<dbReference type="VEuPathDB" id="CryptoDB:CmeUKMEL1_00195"/>
<keyword evidence="2" id="KW-1185">Reference proteome</keyword>